<sequence length="441" mass="46153">MISRIDLRGDALPEGGALRDLLPRAEFDVEAALEKVRPICEDVHHRGDAALIEYAERFDGVTLDQVRVPAAALTRALEELDPAVRASLEESIRRARIVHRAQRRAPHTTQVVPGGTVSEKWVPVERVGLYAPGGRSVYPSSVIMNVVPAQEAGVESIALASPAQADFGGLPHPTILAACALLGVDEVYAAGGATAVAMFAHGTESCPPANMVTGPGNIWVAAAKRYFTGKIGIDAEAGPTEIAILADDTADAAHVAADLISQAEHDPLAAAVLVTDSVELAEAVEKELEPQVAATRHVDDRIVPALSGRQSAIVLVDGVEEGLRVVDAYGAEHLEIQTADAAALAQRVKNAGAIFVGPWAPVSLGDYCAGSNHVLPTGGCACHSSGLSVQSFLRGIHIVDYTKDALAEVAHHVVTLAEAEDLPAHGAAVKARFGWKVPEGK</sequence>
<dbReference type="Gene3D" id="3.40.50.1980">
    <property type="entry name" value="Nitrogenase molybdenum iron protein domain"/>
    <property type="match status" value="2"/>
</dbReference>
<dbReference type="EMBL" id="AP026073">
    <property type="protein sequence ID" value="BDM67959.1"/>
    <property type="molecule type" value="Genomic_DNA"/>
</dbReference>
<dbReference type="SUPFAM" id="SSF53720">
    <property type="entry name" value="ALDH-like"/>
    <property type="match status" value="1"/>
</dbReference>
<dbReference type="PANTHER" id="PTHR21256:SF2">
    <property type="entry name" value="HISTIDINE BIOSYNTHESIS TRIFUNCTIONAL PROTEIN"/>
    <property type="match status" value="1"/>
</dbReference>
<feature type="binding site" evidence="12">
    <location>
        <position position="420"/>
    </location>
    <ligand>
        <name>substrate</name>
    </ligand>
</feature>
<keyword evidence="12" id="KW-0028">Amino-acid biosynthesis</keyword>
<evidence type="ECO:0000256" key="12">
    <source>
        <dbReference type="HAMAP-Rule" id="MF_01024"/>
    </source>
</evidence>
<evidence type="ECO:0000256" key="6">
    <source>
        <dbReference type="ARBA" id="ARBA00022723"/>
    </source>
</evidence>
<keyword evidence="10 12" id="KW-0368">Histidine biosynthesis</keyword>
<evidence type="ECO:0000256" key="11">
    <source>
        <dbReference type="ARBA" id="ARBA00049489"/>
    </source>
</evidence>
<protein>
    <recommendedName>
        <fullName evidence="5 12">Histidinol dehydrogenase</fullName>
        <shortName evidence="12">HDH</shortName>
        <ecNumber evidence="4 12">1.1.1.23</ecNumber>
    </recommendedName>
</protein>
<feature type="active site" description="Proton acceptor" evidence="12">
    <location>
        <position position="332"/>
    </location>
</feature>
<dbReference type="EC" id="1.1.1.23" evidence="4 12"/>
<comment type="similarity">
    <text evidence="3 12 13 14">Belongs to the histidinol dehydrogenase family.</text>
</comment>
<comment type="cofactor">
    <cofactor evidence="12">
        <name>Zn(2+)</name>
        <dbReference type="ChEBI" id="CHEBI:29105"/>
    </cofactor>
    <text evidence="12">Binds 1 zinc ion per subunit.</text>
</comment>
<keyword evidence="9 12" id="KW-0520">NAD</keyword>
<dbReference type="CDD" id="cd06572">
    <property type="entry name" value="Histidinol_dh"/>
    <property type="match status" value="1"/>
</dbReference>
<feature type="binding site" evidence="12">
    <location>
        <position position="265"/>
    </location>
    <ligand>
        <name>Zn(2+)</name>
        <dbReference type="ChEBI" id="CHEBI:29105"/>
    </ligand>
</feature>
<keyword evidence="8 12" id="KW-0560">Oxidoreductase</keyword>
<evidence type="ECO:0000256" key="5">
    <source>
        <dbReference type="ARBA" id="ARBA00016531"/>
    </source>
</evidence>
<dbReference type="RefSeq" id="WP_261952038.1">
    <property type="nucleotide sequence ID" value="NZ_AP026073.1"/>
</dbReference>
<dbReference type="Pfam" id="PF00815">
    <property type="entry name" value="Histidinol_dh"/>
    <property type="match status" value="1"/>
</dbReference>
<dbReference type="Proteomes" id="UP001059597">
    <property type="component" value="Chromosome"/>
</dbReference>
<dbReference type="PANTHER" id="PTHR21256">
    <property type="entry name" value="HISTIDINOL DEHYDROGENASE HDH"/>
    <property type="match status" value="1"/>
</dbReference>
<evidence type="ECO:0000256" key="14">
    <source>
        <dbReference type="RuleBase" id="RU004175"/>
    </source>
</evidence>
<comment type="function">
    <text evidence="1 12">Catalyzes the sequential NAD-dependent oxidations of L-histidinol to L-histidinaldehyde and then to L-histidine.</text>
</comment>
<evidence type="ECO:0000256" key="3">
    <source>
        <dbReference type="ARBA" id="ARBA00010178"/>
    </source>
</evidence>
<feature type="binding site" evidence="12">
    <location>
        <position position="366"/>
    </location>
    <ligand>
        <name>Zn(2+)</name>
        <dbReference type="ChEBI" id="CHEBI:29105"/>
    </ligand>
</feature>
<dbReference type="NCBIfam" id="TIGR00069">
    <property type="entry name" value="hisD"/>
    <property type="match status" value="1"/>
</dbReference>
<dbReference type="InterPro" id="IPR012131">
    <property type="entry name" value="Hstdl_DH"/>
</dbReference>
<feature type="binding site" evidence="12">
    <location>
        <position position="265"/>
    </location>
    <ligand>
        <name>substrate</name>
    </ligand>
</feature>
<feature type="binding site" evidence="12">
    <location>
        <position position="425"/>
    </location>
    <ligand>
        <name>substrate</name>
    </ligand>
</feature>
<comment type="pathway">
    <text evidence="2 12">Amino-acid biosynthesis; L-histidine biosynthesis; L-histidine from 5-phospho-alpha-D-ribose 1-diphosphate: step 9/9.</text>
</comment>
<feature type="binding site" evidence="12">
    <location>
        <position position="425"/>
    </location>
    <ligand>
        <name>Zn(2+)</name>
        <dbReference type="ChEBI" id="CHEBI:29105"/>
    </ligand>
</feature>
<feature type="binding site" evidence="12">
    <location>
        <position position="366"/>
    </location>
    <ligand>
        <name>substrate</name>
    </ligand>
</feature>
<dbReference type="PROSITE" id="PS00611">
    <property type="entry name" value="HISOL_DEHYDROGENASE"/>
    <property type="match status" value="1"/>
</dbReference>
<gene>
    <name evidence="12 15" type="primary">hisD</name>
    <name evidence="15" type="ORF">HEK616_14460</name>
</gene>
<keyword evidence="16" id="KW-1185">Reference proteome</keyword>
<evidence type="ECO:0000256" key="9">
    <source>
        <dbReference type="ARBA" id="ARBA00023027"/>
    </source>
</evidence>
<feature type="binding site" evidence="12">
    <location>
        <position position="240"/>
    </location>
    <ligand>
        <name>substrate</name>
    </ligand>
</feature>
<dbReference type="HAMAP" id="MF_01024">
    <property type="entry name" value="HisD"/>
    <property type="match status" value="1"/>
</dbReference>
<feature type="active site" description="Proton acceptor" evidence="12">
    <location>
        <position position="333"/>
    </location>
</feature>
<feature type="binding site" evidence="12">
    <location>
        <position position="333"/>
    </location>
    <ligand>
        <name>substrate</name>
    </ligand>
</feature>
<comment type="caution">
    <text evidence="12">Lacks conserved residue(s) required for the propagation of feature annotation.</text>
</comment>
<dbReference type="InterPro" id="IPR001692">
    <property type="entry name" value="Histidinol_DH_CS"/>
</dbReference>
<feature type="binding site" evidence="12">
    <location>
        <position position="262"/>
    </location>
    <ligand>
        <name>Zn(2+)</name>
        <dbReference type="ChEBI" id="CHEBI:29105"/>
    </ligand>
</feature>
<dbReference type="InterPro" id="IPR022695">
    <property type="entry name" value="Histidinol_DH_monofunct"/>
</dbReference>
<keyword evidence="7 12" id="KW-0862">Zinc</keyword>
<evidence type="ECO:0000256" key="4">
    <source>
        <dbReference type="ARBA" id="ARBA00012965"/>
    </source>
</evidence>
<dbReference type="InterPro" id="IPR016161">
    <property type="entry name" value="Ald_DH/histidinol_DH"/>
</dbReference>
<evidence type="ECO:0000256" key="7">
    <source>
        <dbReference type="ARBA" id="ARBA00022833"/>
    </source>
</evidence>
<evidence type="ECO:0000256" key="8">
    <source>
        <dbReference type="ARBA" id="ARBA00023002"/>
    </source>
</evidence>
<evidence type="ECO:0000256" key="1">
    <source>
        <dbReference type="ARBA" id="ARBA00003850"/>
    </source>
</evidence>
<accession>A0ABM7ZPR3</accession>
<feature type="binding site" evidence="12">
    <location>
        <position position="262"/>
    </location>
    <ligand>
        <name>substrate</name>
    </ligand>
</feature>
<name>A0ABM7ZPR3_STRNI</name>
<keyword evidence="6 12" id="KW-0479">Metal-binding</keyword>
<evidence type="ECO:0000256" key="10">
    <source>
        <dbReference type="ARBA" id="ARBA00023102"/>
    </source>
</evidence>
<organism evidence="15 16">
    <name type="scientific">Streptomyces nigrescens</name>
    <dbReference type="NCBI Taxonomy" id="1920"/>
    <lineage>
        <taxon>Bacteria</taxon>
        <taxon>Bacillati</taxon>
        <taxon>Actinomycetota</taxon>
        <taxon>Actinomycetes</taxon>
        <taxon>Kitasatosporales</taxon>
        <taxon>Streptomycetaceae</taxon>
        <taxon>Streptomyces</taxon>
    </lineage>
</organism>
<evidence type="ECO:0000313" key="16">
    <source>
        <dbReference type="Proteomes" id="UP001059597"/>
    </source>
</evidence>
<dbReference type="Gene3D" id="1.20.5.1300">
    <property type="match status" value="1"/>
</dbReference>
<comment type="catalytic activity">
    <reaction evidence="11 12">
        <text>L-histidinol + 2 NAD(+) + H2O = L-histidine + 2 NADH + 3 H(+)</text>
        <dbReference type="Rhea" id="RHEA:20641"/>
        <dbReference type="ChEBI" id="CHEBI:15377"/>
        <dbReference type="ChEBI" id="CHEBI:15378"/>
        <dbReference type="ChEBI" id="CHEBI:57540"/>
        <dbReference type="ChEBI" id="CHEBI:57595"/>
        <dbReference type="ChEBI" id="CHEBI:57699"/>
        <dbReference type="ChEBI" id="CHEBI:57945"/>
        <dbReference type="EC" id="1.1.1.23"/>
    </reaction>
</comment>
<evidence type="ECO:0000256" key="2">
    <source>
        <dbReference type="ARBA" id="ARBA00004940"/>
    </source>
</evidence>
<dbReference type="PRINTS" id="PR00083">
    <property type="entry name" value="HOLDHDRGNASE"/>
</dbReference>
<reference evidence="15" key="1">
    <citation type="submission" date="2022-06" db="EMBL/GenBank/DDBJ databases">
        <title>Complete genome sequence of Streptomyces nigrescens HEK616.</title>
        <authorList>
            <person name="Asamizu S."/>
            <person name="Onaka H."/>
        </authorList>
    </citation>
    <scope>NUCLEOTIDE SEQUENCE</scope>
    <source>
        <strain evidence="15">HEK616</strain>
    </source>
</reference>
<proteinExistence type="inferred from homology"/>
<dbReference type="PIRSF" id="PIRSF000099">
    <property type="entry name" value="Histidinol_dh"/>
    <property type="match status" value="1"/>
</dbReference>
<evidence type="ECO:0000256" key="13">
    <source>
        <dbReference type="PIRNR" id="PIRNR000099"/>
    </source>
</evidence>
<evidence type="ECO:0000313" key="15">
    <source>
        <dbReference type="EMBL" id="BDM67959.1"/>
    </source>
</evidence>